<dbReference type="HAMAP" id="MF_01004">
    <property type="entry name" value="BtuC"/>
    <property type="match status" value="1"/>
</dbReference>
<keyword evidence="5 9" id="KW-0997">Cell inner membrane</keyword>
<comment type="subunit">
    <text evidence="9">The complex is composed of two ATP-binding proteins (BtuD), two transmembrane proteins (BtuC) and a solute-binding protein (BtuF).</text>
</comment>
<feature type="transmembrane region" description="Helical" evidence="9">
    <location>
        <begin position="63"/>
        <end position="83"/>
    </location>
</feature>
<gene>
    <name evidence="9" type="primary">btuC</name>
    <name evidence="10" type="ordered locus">VC0395_A0864</name>
</gene>
<feature type="transmembrane region" description="Helical" evidence="9">
    <location>
        <begin position="281"/>
        <end position="301"/>
    </location>
</feature>
<dbReference type="BRENDA" id="7.6.2.8">
    <property type="organism ID" value="15862"/>
</dbReference>
<keyword evidence="4 9" id="KW-1003">Cell membrane</keyword>
<dbReference type="Proteomes" id="UP000000249">
    <property type="component" value="Chromosome 1"/>
</dbReference>
<comment type="function">
    <text evidence="9">Part of the ABC transporter complex BtuCDF involved in vitamin B12 import. Involved in the translocation of the substrate across the membrane.</text>
</comment>
<dbReference type="InterPro" id="IPR023691">
    <property type="entry name" value="ABC_transptr_BtuC"/>
</dbReference>
<dbReference type="AlphaFoldDB" id="A0A0H3AMA6"/>
<dbReference type="PANTHER" id="PTHR30472">
    <property type="entry name" value="FERRIC ENTEROBACTIN TRANSPORT SYSTEM PERMEASE PROTEIN"/>
    <property type="match status" value="1"/>
</dbReference>
<dbReference type="SUPFAM" id="SSF81345">
    <property type="entry name" value="ABC transporter involved in vitamin B12 uptake, BtuC"/>
    <property type="match status" value="1"/>
</dbReference>
<protein>
    <recommendedName>
        <fullName evidence="9">Vitamin B12 import system permease protein BtuC</fullName>
    </recommendedName>
</protein>
<feature type="transmembrane region" description="Helical" evidence="9">
    <location>
        <begin position="152"/>
        <end position="173"/>
    </location>
</feature>
<organism evidence="10 11">
    <name type="scientific">Vibrio cholerae serotype O1 (strain ATCC 39541 / Classical Ogawa 395 / O395)</name>
    <dbReference type="NCBI Taxonomy" id="345073"/>
    <lineage>
        <taxon>Bacteria</taxon>
        <taxon>Pseudomonadati</taxon>
        <taxon>Pseudomonadota</taxon>
        <taxon>Gammaproteobacteria</taxon>
        <taxon>Vibrionales</taxon>
        <taxon>Vibrionaceae</taxon>
        <taxon>Vibrio</taxon>
    </lineage>
</organism>
<dbReference type="Gene3D" id="1.10.3470.10">
    <property type="entry name" value="ABC transporter involved in vitamin B12 uptake, BtuC"/>
    <property type="match status" value="1"/>
</dbReference>
<dbReference type="FunFam" id="1.10.3470.10:FF:000001">
    <property type="entry name" value="Vitamin B12 ABC transporter permease BtuC"/>
    <property type="match status" value="1"/>
</dbReference>
<comment type="subcellular location">
    <subcellularLocation>
        <location evidence="9">Cell inner membrane</location>
        <topology evidence="9">Multi-pass membrane protein</topology>
    </subcellularLocation>
    <subcellularLocation>
        <location evidence="1">Cell membrane</location>
        <topology evidence="1">Multi-pass membrane protein</topology>
    </subcellularLocation>
</comment>
<dbReference type="KEGG" id="vco:VC0395_A0864"/>
<feature type="transmembrane region" description="Helical" evidence="9">
    <location>
        <begin position="193"/>
        <end position="213"/>
    </location>
</feature>
<dbReference type="PATRIC" id="fig|345073.21.peg.1323"/>
<feature type="transmembrane region" description="Helical" evidence="9">
    <location>
        <begin position="121"/>
        <end position="140"/>
    </location>
</feature>
<dbReference type="GO" id="GO:0005886">
    <property type="term" value="C:plasma membrane"/>
    <property type="evidence" value="ECO:0007669"/>
    <property type="project" value="UniProtKB-SubCell"/>
</dbReference>
<evidence type="ECO:0000256" key="8">
    <source>
        <dbReference type="ARBA" id="ARBA00023136"/>
    </source>
</evidence>
<proteinExistence type="inferred from homology"/>
<feature type="transmembrane region" description="Helical" evidence="9">
    <location>
        <begin position="95"/>
        <end position="115"/>
    </location>
</feature>
<name>A0A0H3AMA6_VIBC3</name>
<reference evidence="10 11" key="1">
    <citation type="submission" date="2007-03" db="EMBL/GenBank/DDBJ databases">
        <authorList>
            <person name="Heidelberg J."/>
        </authorList>
    </citation>
    <scope>NUCLEOTIDE SEQUENCE [LARGE SCALE GENOMIC DNA]</scope>
    <source>
        <strain evidence="11">ATCC 39541 / Classical Ogawa 395 / O395</strain>
    </source>
</reference>
<evidence type="ECO:0000256" key="1">
    <source>
        <dbReference type="ARBA" id="ARBA00004651"/>
    </source>
</evidence>
<keyword evidence="8 9" id="KW-0472">Membrane</keyword>
<dbReference type="PANTHER" id="PTHR30472:SF29">
    <property type="entry name" value="VITAMIN B12 IMPORT SYSTEM PERMEASE PROTEIN BTUC"/>
    <property type="match status" value="1"/>
</dbReference>
<evidence type="ECO:0000256" key="5">
    <source>
        <dbReference type="ARBA" id="ARBA00022519"/>
    </source>
</evidence>
<dbReference type="NCBIfam" id="NF003001">
    <property type="entry name" value="PRK03784.1"/>
    <property type="match status" value="1"/>
</dbReference>
<dbReference type="GO" id="GO:0090482">
    <property type="term" value="F:vitamin transmembrane transporter activity"/>
    <property type="evidence" value="ECO:0007669"/>
    <property type="project" value="UniProtKB-UniRule"/>
</dbReference>
<evidence type="ECO:0000256" key="9">
    <source>
        <dbReference type="HAMAP-Rule" id="MF_01004"/>
    </source>
</evidence>
<evidence type="ECO:0000256" key="2">
    <source>
        <dbReference type="ARBA" id="ARBA00007935"/>
    </source>
</evidence>
<evidence type="ECO:0000256" key="4">
    <source>
        <dbReference type="ARBA" id="ARBA00022475"/>
    </source>
</evidence>
<dbReference type="OrthoDB" id="9055647at2"/>
<keyword evidence="3 9" id="KW-0813">Transport</keyword>
<keyword evidence="7 9" id="KW-1133">Transmembrane helix</keyword>
<accession>A0A0H3AMA6</accession>
<keyword evidence="6 9" id="KW-0812">Transmembrane</keyword>
<evidence type="ECO:0000256" key="7">
    <source>
        <dbReference type="ARBA" id="ARBA00022989"/>
    </source>
</evidence>
<dbReference type="InterPro" id="IPR037294">
    <property type="entry name" value="ABC_BtuC-like"/>
</dbReference>
<dbReference type="GO" id="GO:0015889">
    <property type="term" value="P:cobalamin transport"/>
    <property type="evidence" value="ECO:0007669"/>
    <property type="project" value="UniProtKB-UniRule"/>
</dbReference>
<feature type="transmembrane region" description="Helical" evidence="9">
    <location>
        <begin position="242"/>
        <end position="269"/>
    </location>
</feature>
<evidence type="ECO:0000313" key="10">
    <source>
        <dbReference type="EMBL" id="ABQ21635.1"/>
    </source>
</evidence>
<dbReference type="KEGG" id="vcr:VC395_1363"/>
<sequence>MNDKMDFHRLLQHKQQRWQRSSYLLVGLFLSVCVLYLLVGELWLSPFSAWSSLEQQLVWELRLPRLLAAAVIGASLAVAGATLQVLLGNVLAEPGVVGVSGGASVAMVILLLFFPSLNSPVAFMAAAVLGALLFTLLLVVMARKLRLTTARLLLIGVALGILSGAVVTWAFYFSDDLGLRQLMYWLMGSVAGVSWYQHLLSLVAVPVVIWLVLQGGVLDKLMLGEGHAKQLGVDIHRVRWRLILAIALLVGASVALGGVIGFVGLVVPHLLRLTLGSENRLLLPLSALCGALLLVSADLIARLALGSGELPLGVVTTTLGAPIFIWMLVRNHDSC</sequence>
<feature type="transmembrane region" description="Helical" evidence="9">
    <location>
        <begin position="21"/>
        <end position="43"/>
    </location>
</feature>
<dbReference type="InterPro" id="IPR000522">
    <property type="entry name" value="ABC_transptr_permease_BtuC"/>
</dbReference>
<dbReference type="Pfam" id="PF01032">
    <property type="entry name" value="FecCD"/>
    <property type="match status" value="1"/>
</dbReference>
<comment type="similarity">
    <text evidence="2 9">Belongs to the binding-protein-dependent transport system permease family. FecCD subfamily.</text>
</comment>
<evidence type="ECO:0000256" key="6">
    <source>
        <dbReference type="ARBA" id="ARBA00022692"/>
    </source>
</evidence>
<dbReference type="CDD" id="cd06550">
    <property type="entry name" value="TM_ABC_iron-siderophores_like"/>
    <property type="match status" value="1"/>
</dbReference>
<feature type="transmembrane region" description="Helical" evidence="9">
    <location>
        <begin position="310"/>
        <end position="329"/>
    </location>
</feature>
<evidence type="ECO:0000313" key="11">
    <source>
        <dbReference type="Proteomes" id="UP000000249"/>
    </source>
</evidence>
<evidence type="ECO:0000256" key="3">
    <source>
        <dbReference type="ARBA" id="ARBA00022448"/>
    </source>
</evidence>
<dbReference type="eggNOG" id="COG4139">
    <property type="taxonomic scope" value="Bacteria"/>
</dbReference>
<dbReference type="EMBL" id="CP000627">
    <property type="protein sequence ID" value="ABQ21635.1"/>
    <property type="molecule type" value="Genomic_DNA"/>
</dbReference>